<proteinExistence type="predicted"/>
<dbReference type="PANTHER" id="PTHR47595:SF1">
    <property type="entry name" value="MYB_SANT-LIKE DNA-BINDING DOMAIN-CONTAINING PROTEIN"/>
    <property type="match status" value="1"/>
</dbReference>
<dbReference type="Ensembl" id="ENSGAGT00000037874.1">
    <property type="protein sequence ID" value="ENSGAGP00000033431.1"/>
    <property type="gene ID" value="ENSGAGG00000023822.1"/>
</dbReference>
<feature type="region of interest" description="Disordered" evidence="1">
    <location>
        <begin position="231"/>
        <end position="252"/>
    </location>
</feature>
<evidence type="ECO:0000259" key="2">
    <source>
        <dbReference type="Pfam" id="PF13837"/>
    </source>
</evidence>
<name>A0A452IZC7_9SAUR</name>
<dbReference type="Proteomes" id="UP000291020">
    <property type="component" value="Unassembled WGS sequence"/>
</dbReference>
<reference evidence="3" key="2">
    <citation type="submission" date="2025-08" db="UniProtKB">
        <authorList>
            <consortium name="Ensembl"/>
        </authorList>
    </citation>
    <scope>IDENTIFICATION</scope>
</reference>
<keyword evidence="4" id="KW-1185">Reference proteome</keyword>
<sequence>LHHTNGSAATEVNNVETLDLLSVWGEETVQSQLCSSRRNYDTFGQISRDMMERRHDRDALQCRVKMKELQHAYRKAREANCCSSAAPATCHFYNELDAILEGDPTSTPSTTMDTSELSSTRQEEEQSRSEGAEVEEDTLEFLDACSQELFSSQEEGSQLWQLVLGEGQTPEEVPGKQLLFWEEKLFGACSWGKKGYGSVERSAGTCLTWLHPCKPSCGQGSSGEEEGCSLDAGFSTGSRGTGGPPELHGTSPCALWGQGSVCPREEPAERKEKSCAAPGSRLQPPFLILLSPQPAPYLLLELPAFQN</sequence>
<feature type="region of interest" description="Disordered" evidence="1">
    <location>
        <begin position="101"/>
        <end position="134"/>
    </location>
</feature>
<feature type="domain" description="Myb/SANT-like DNA-binding" evidence="2">
    <location>
        <begin position="15"/>
        <end position="99"/>
    </location>
</feature>
<dbReference type="AlphaFoldDB" id="A0A452IZC7"/>
<dbReference type="PANTHER" id="PTHR47595">
    <property type="entry name" value="HEAT SHOCK 70 KDA PROTEIN 14"/>
    <property type="match status" value="1"/>
</dbReference>
<dbReference type="InterPro" id="IPR044822">
    <property type="entry name" value="Myb_DNA-bind_4"/>
</dbReference>
<evidence type="ECO:0000256" key="1">
    <source>
        <dbReference type="SAM" id="MobiDB-lite"/>
    </source>
</evidence>
<dbReference type="Pfam" id="PF13837">
    <property type="entry name" value="Myb_DNA-bind_4"/>
    <property type="match status" value="1"/>
</dbReference>
<feature type="compositionally biased region" description="Basic and acidic residues" evidence="1">
    <location>
        <begin position="121"/>
        <end position="131"/>
    </location>
</feature>
<feature type="compositionally biased region" description="Low complexity" evidence="1">
    <location>
        <begin position="103"/>
        <end position="120"/>
    </location>
</feature>
<accession>A0A452IZC7</accession>
<reference evidence="4" key="1">
    <citation type="journal article" date="2017" name="PLoS ONE">
        <title>The Agassiz's desert tortoise genome provides a resource for the conservation of a threatened species.</title>
        <authorList>
            <person name="Tollis M."/>
            <person name="DeNardo D.F."/>
            <person name="Cornelius J.A."/>
            <person name="Dolby G.A."/>
            <person name="Edwards T."/>
            <person name="Henen B.T."/>
            <person name="Karl A.E."/>
            <person name="Murphy R.W."/>
            <person name="Kusumi K."/>
        </authorList>
    </citation>
    <scope>NUCLEOTIDE SEQUENCE [LARGE SCALE GENOMIC DNA]</scope>
</reference>
<reference evidence="3" key="3">
    <citation type="submission" date="2025-09" db="UniProtKB">
        <authorList>
            <consortium name="Ensembl"/>
        </authorList>
    </citation>
    <scope>IDENTIFICATION</scope>
</reference>
<organism evidence="3 4">
    <name type="scientific">Gopherus agassizii</name>
    <name type="common">Agassiz's desert tortoise</name>
    <dbReference type="NCBI Taxonomy" id="38772"/>
    <lineage>
        <taxon>Eukaryota</taxon>
        <taxon>Metazoa</taxon>
        <taxon>Chordata</taxon>
        <taxon>Craniata</taxon>
        <taxon>Vertebrata</taxon>
        <taxon>Euteleostomi</taxon>
        <taxon>Archelosauria</taxon>
        <taxon>Testudinata</taxon>
        <taxon>Testudines</taxon>
        <taxon>Cryptodira</taxon>
        <taxon>Durocryptodira</taxon>
        <taxon>Testudinoidea</taxon>
        <taxon>Testudinidae</taxon>
        <taxon>Gopherus</taxon>
    </lineage>
</organism>
<evidence type="ECO:0000313" key="3">
    <source>
        <dbReference type="Ensembl" id="ENSGAGP00000033431.1"/>
    </source>
</evidence>
<dbReference type="STRING" id="38772.ENSGAGP00000033431"/>
<evidence type="ECO:0000313" key="4">
    <source>
        <dbReference type="Proteomes" id="UP000291020"/>
    </source>
</evidence>
<dbReference type="Gene3D" id="1.10.10.60">
    <property type="entry name" value="Homeodomain-like"/>
    <property type="match status" value="1"/>
</dbReference>
<protein>
    <recommendedName>
        <fullName evidence="2">Myb/SANT-like DNA-binding domain-containing protein</fullName>
    </recommendedName>
</protein>